<comment type="caution">
    <text evidence="3">The sequence shown here is derived from an EMBL/GenBank/DDBJ whole genome shotgun (WGS) entry which is preliminary data.</text>
</comment>
<feature type="region of interest" description="Disordered" evidence="1">
    <location>
        <begin position="412"/>
        <end position="459"/>
    </location>
</feature>
<organism evidence="3 4">
    <name type="scientific">Tieghemiomyces parasiticus</name>
    <dbReference type="NCBI Taxonomy" id="78921"/>
    <lineage>
        <taxon>Eukaryota</taxon>
        <taxon>Fungi</taxon>
        <taxon>Fungi incertae sedis</taxon>
        <taxon>Zoopagomycota</taxon>
        <taxon>Kickxellomycotina</taxon>
        <taxon>Dimargaritomycetes</taxon>
        <taxon>Dimargaritales</taxon>
        <taxon>Dimargaritaceae</taxon>
        <taxon>Tieghemiomyces</taxon>
    </lineage>
</organism>
<feature type="compositionally biased region" description="Gly residues" evidence="1">
    <location>
        <begin position="1297"/>
        <end position="1306"/>
    </location>
</feature>
<feature type="region of interest" description="Disordered" evidence="1">
    <location>
        <begin position="1445"/>
        <end position="1470"/>
    </location>
</feature>
<feature type="compositionally biased region" description="Polar residues" evidence="1">
    <location>
        <begin position="320"/>
        <end position="332"/>
    </location>
</feature>
<keyword evidence="4" id="KW-1185">Reference proteome</keyword>
<dbReference type="GO" id="GO:1902657">
    <property type="term" value="P:protein localization to prospore membrane"/>
    <property type="evidence" value="ECO:0007669"/>
    <property type="project" value="InterPro"/>
</dbReference>
<feature type="region of interest" description="Disordered" evidence="1">
    <location>
        <begin position="1634"/>
        <end position="1715"/>
    </location>
</feature>
<feature type="compositionally biased region" description="Basic and acidic residues" evidence="1">
    <location>
        <begin position="1200"/>
        <end position="1225"/>
    </location>
</feature>
<dbReference type="Pfam" id="PF23207">
    <property type="entry name" value="PH_SPO71"/>
    <property type="match status" value="1"/>
</dbReference>
<dbReference type="PANTHER" id="PTHR28076">
    <property type="entry name" value="SPORULATION-SPECIFIC PROTEIN 71"/>
    <property type="match status" value="1"/>
</dbReference>
<dbReference type="Proteomes" id="UP001150569">
    <property type="component" value="Unassembled WGS sequence"/>
</dbReference>
<feature type="compositionally biased region" description="Polar residues" evidence="1">
    <location>
        <begin position="147"/>
        <end position="156"/>
    </location>
</feature>
<proteinExistence type="predicted"/>
<feature type="compositionally biased region" description="Basic and acidic residues" evidence="1">
    <location>
        <begin position="1163"/>
        <end position="1173"/>
    </location>
</feature>
<evidence type="ECO:0000259" key="2">
    <source>
        <dbReference type="PROSITE" id="PS50003"/>
    </source>
</evidence>
<dbReference type="InterPro" id="IPR057379">
    <property type="entry name" value="PH_SPO71"/>
</dbReference>
<dbReference type="SMART" id="SM00233">
    <property type="entry name" value="PH"/>
    <property type="match status" value="2"/>
</dbReference>
<feature type="compositionally biased region" description="Polar residues" evidence="1">
    <location>
        <begin position="976"/>
        <end position="988"/>
    </location>
</feature>
<protein>
    <recommendedName>
        <fullName evidence="2">PH domain-containing protein</fullName>
    </recommendedName>
</protein>
<feature type="region of interest" description="Disordered" evidence="1">
    <location>
        <begin position="931"/>
        <end position="994"/>
    </location>
</feature>
<feature type="compositionally biased region" description="Polar residues" evidence="1">
    <location>
        <begin position="1913"/>
        <end position="1928"/>
    </location>
</feature>
<accession>A0A9W8E1S8</accession>
<feature type="compositionally biased region" description="Gly residues" evidence="1">
    <location>
        <begin position="246"/>
        <end position="256"/>
    </location>
</feature>
<feature type="compositionally biased region" description="Basic and acidic residues" evidence="1">
    <location>
        <begin position="112"/>
        <end position="131"/>
    </location>
</feature>
<name>A0A9W8E1S8_9FUNG</name>
<feature type="compositionally biased region" description="Polar residues" evidence="1">
    <location>
        <begin position="1963"/>
        <end position="1978"/>
    </location>
</feature>
<feature type="compositionally biased region" description="Polar residues" evidence="1">
    <location>
        <begin position="446"/>
        <end position="455"/>
    </location>
</feature>
<dbReference type="EMBL" id="JANBPT010000053">
    <property type="protein sequence ID" value="KAJ1928955.1"/>
    <property type="molecule type" value="Genomic_DNA"/>
</dbReference>
<feature type="compositionally biased region" description="Gly residues" evidence="1">
    <location>
        <begin position="285"/>
        <end position="294"/>
    </location>
</feature>
<dbReference type="PROSITE" id="PS50003">
    <property type="entry name" value="PH_DOMAIN"/>
    <property type="match status" value="1"/>
</dbReference>
<dbReference type="InterPro" id="IPR001849">
    <property type="entry name" value="PH_domain"/>
</dbReference>
<feature type="region of interest" description="Disordered" evidence="1">
    <location>
        <begin position="1163"/>
        <end position="1234"/>
    </location>
</feature>
<evidence type="ECO:0000313" key="4">
    <source>
        <dbReference type="Proteomes" id="UP001150569"/>
    </source>
</evidence>
<gene>
    <name evidence="3" type="ORF">IWQ60_001596</name>
</gene>
<evidence type="ECO:0000313" key="3">
    <source>
        <dbReference type="EMBL" id="KAJ1928955.1"/>
    </source>
</evidence>
<evidence type="ECO:0000256" key="1">
    <source>
        <dbReference type="SAM" id="MobiDB-lite"/>
    </source>
</evidence>
<feature type="region of interest" description="Disordered" evidence="1">
    <location>
        <begin position="1"/>
        <end position="161"/>
    </location>
</feature>
<dbReference type="InterPro" id="IPR040345">
    <property type="entry name" value="Mug56/Spo71"/>
</dbReference>
<dbReference type="OrthoDB" id="5579281at2759"/>
<reference evidence="3" key="1">
    <citation type="submission" date="2022-07" db="EMBL/GenBank/DDBJ databases">
        <title>Phylogenomic reconstructions and comparative analyses of Kickxellomycotina fungi.</title>
        <authorList>
            <person name="Reynolds N.K."/>
            <person name="Stajich J.E."/>
            <person name="Barry K."/>
            <person name="Grigoriev I.V."/>
            <person name="Crous P."/>
            <person name="Smith M.E."/>
        </authorList>
    </citation>
    <scope>NUCLEOTIDE SEQUENCE</scope>
    <source>
        <strain evidence="3">RSA 861</strain>
    </source>
</reference>
<feature type="region of interest" description="Disordered" evidence="1">
    <location>
        <begin position="683"/>
        <end position="702"/>
    </location>
</feature>
<feature type="domain" description="PH" evidence="2">
    <location>
        <begin position="2007"/>
        <end position="2032"/>
    </location>
</feature>
<dbReference type="SUPFAM" id="SSF50729">
    <property type="entry name" value="PH domain-like"/>
    <property type="match status" value="1"/>
</dbReference>
<feature type="compositionally biased region" description="Basic and acidic residues" evidence="1">
    <location>
        <begin position="412"/>
        <end position="421"/>
    </location>
</feature>
<dbReference type="PANTHER" id="PTHR28076:SF1">
    <property type="entry name" value="PROSPORE MEMBRANE ADAPTER PROTEIN SPO71"/>
    <property type="match status" value="1"/>
</dbReference>
<feature type="compositionally biased region" description="Basic residues" evidence="1">
    <location>
        <begin position="683"/>
        <end position="693"/>
    </location>
</feature>
<feature type="region of interest" description="Disordered" evidence="1">
    <location>
        <begin position="1297"/>
        <end position="1317"/>
    </location>
</feature>
<feature type="region of interest" description="Disordered" evidence="1">
    <location>
        <begin position="863"/>
        <end position="883"/>
    </location>
</feature>
<feature type="region of interest" description="Disordered" evidence="1">
    <location>
        <begin position="245"/>
        <end position="337"/>
    </location>
</feature>
<sequence length="2045" mass="223852">MVQDFSEFGFADSFVPPPTSPSANYHSLPPPTPGPGRRRVADYGDGYDSDALPDEVRNPPPKRRSILPQQVLAHQSLHHHLQPPARPSGQGRHHDPFGHPVSPDDDLLPSETRPRPVSDHGRHLSRWDGHHPQTSAASFRSHVSGRSRLNSSTPSIRQVVGSRSRLHLPRQPVRRVVHPAVHHNHMGAEAVQAPVLRVFIGPLTPDWMTFSLKRRWRAYAPRDGAGDAPGADTFTLGDAGSRSIAGGSGRGGGGGYHASIPYLREPTIAPDGMDDRHSGEDGYTSGEGGAGGPVPGSVTARSLITPSLRSHGSAPHLRSYRSTHTMRTQTSLRGGPARSLATTNVSLYHTPLATTAPSRTESFHTAHDAFSVRTGVSYGESYAGHIATPRSPLSIAHDSLHHGARVRDLEDSFGRSPAVHEETEDDDDDNNNNNKSNHNSRRGHNHTQPNPTRTPQPIDLAPLSFSQLTTQLPTTATQRERTVAAAESHLAAVHDEIERPLQRTGHETLLLTRVAPVALRRDYCRPEVAMMHYNEYTASKCRIISEKWKHVTAMVRPGEINFFRGSTTKPLFTIYLSSRTRLSLFSCLDNSLAITYFEEDSDQRAQHHYRRSIRRYYRTHQAQSIAHRRSGHDASMELKMSIYSQDTAARAGASRSNVTDLREAGSGSAFRLNNLLHQSRRVRPKALRRRKQTHHAEPDRATAASDRNLGACILRFPTAAEAKVWYRILHCHIIHVIPIPRAVDLTCPTLSASPFRSINVEIPLAAVPVAAEPSHHGVVPQTATFDIIGPRTVWDVRTMAAFELIVESEWGDQLAAWVRAKSLAVCWKRFDRIDWCFSNLSDGWDEHERQLILEAHRIAQLVDGEDEDGGGAGSDSDSSRDERALRDRNTRLNMRTAFQPSVTALQSLPFLSETAPNRPFENASSYFDDIISTSAGSSRGPYPSGGRGPGTTLQPASHHPLAVSPHLNRTRPRGLTKNSDVVSQSHLSLESRGSGLRNQRLADIRDRLSTRSETGSWGVGLSRTPSVHAPCLARGDTAESTELSRAMRPVRPENLRYAENVADHPLLSTQFIEQTHQMQLRENYHYPDAVVLSAGSGSHHSGVELPEPNPLEGYLLRRPKPHTYLGQYRQMFVMTFDHHLICVSSYRAKQYIEANLTDPAHHLTWEPPHHQPLDPRGWPDASFGPSTASSRHHPASHRQGATEEPKRSRSLKDRLRRPDAERDAMLRQQHNPYANDVTVNAADFVLPSSIRARRQLHATTVNAGNLPNPVLPASGVPRPVAAVPLTPYQQTLTGVFKGGDGEGSGGHPSHRSRTSLHPGAVLHDDALRLHRAGTAPAPAASLRTGPSATSGVPYQYHYSTHARLARMLRHAGGFFDITQIKYIYPVSAAGGPLPPADGISLLPATENGSHSEVSGHPYSAASSMFPDRRARGMFARLRDAVTPWRRRGSGHTPETASHAPTSLYRPEGYPGDTDGYRYDRAAEVALRRETRFDIIMENGAILRLQAPTNATMREWIRRLIDLRTYWTGRLQADARHRAEAARVNIGLHINSLGCEGDLPGWEQPRTYADPLIWNICRPLGCRTVTMCGYLFRKKHRHAPLKRAYFILTRGYLIEFTPVQYASYSTVQPCALRPPVAPRSSGASGGRPGANSGSMLAPGHLAGGSTVTRDRRTSWQSGTGGLAASLLGTTGSGHHHHDEDGPYGSGLPGAPGRWAAHDNDHITRKYMRHQAAKARKQSSRHGFYPRVKVIPLQGCFTLSRVADNMVQHTADDLGKVRRIYPDNVLAGDAAKECVFTLWQPKKIPAMPLAATEYRVDRPCAHGHGTAPITGAGATTHVTSGGGNAADLAGCLPCGRARSVNVSLGSGSHSITTTATTTGDDNESRHTEPGPFHAATSSMESTALLVASGGNNGNHNASPARTHRASQATLAQPVDHPTRATGKAPASGPSTGLNPAANRAAEGPFTTSQEPSAGNATKSAARTAVETLADQATRSFPHYLISSLGKWSEKTYMFKARSRSEMEQWVSAINHEIERIQYQAEAMDKRI</sequence>
<feature type="region of interest" description="Disordered" evidence="1">
    <location>
        <begin position="1861"/>
        <end position="1979"/>
    </location>
</feature>